<gene>
    <name evidence="2" type="ORF">OXH18_08670</name>
</gene>
<dbReference type="Proteomes" id="UP001163152">
    <property type="component" value="Chromosome"/>
</dbReference>
<dbReference type="Pfam" id="PF08241">
    <property type="entry name" value="Methyltransf_11"/>
    <property type="match status" value="1"/>
</dbReference>
<dbReference type="EMBL" id="CP113797">
    <property type="protein sequence ID" value="WAL62040.1"/>
    <property type="molecule type" value="Genomic_DNA"/>
</dbReference>
<keyword evidence="2" id="KW-0489">Methyltransferase</keyword>
<evidence type="ECO:0000259" key="1">
    <source>
        <dbReference type="Pfam" id="PF08241"/>
    </source>
</evidence>
<dbReference type="SUPFAM" id="SSF53335">
    <property type="entry name" value="S-adenosyl-L-methionine-dependent methyltransferases"/>
    <property type="match status" value="1"/>
</dbReference>
<dbReference type="Gene3D" id="3.40.50.150">
    <property type="entry name" value="Vaccinia Virus protein VP39"/>
    <property type="match status" value="1"/>
</dbReference>
<sequence length="235" mass="26368">MNDRAQAFWLDHLQSAGHYNCWIVSQVLPHLGQDVLEVGCGTGNLTELLAQTGANLTGVDVNARFVEQAKTRLQFYPHVNLMVADATQLVWTRSFDTIILLDVLEHIEQDQQLLRHLKQGLKPGGRLIVKVPALNCLYGPLDRAIGHYRRYNKCSLTATLQQAEFPNPTVWYFNAAGIPGWWFNGKVLQRTTPPAEQIGWFDRLVPLLQKLESWGSLPIGLSLFAVAINPELGEC</sequence>
<organism evidence="2 3">
    <name type="scientific">Thermocoleostomius sinensis A174</name>
    <dbReference type="NCBI Taxonomy" id="2016057"/>
    <lineage>
        <taxon>Bacteria</taxon>
        <taxon>Bacillati</taxon>
        <taxon>Cyanobacteriota</taxon>
        <taxon>Cyanophyceae</taxon>
        <taxon>Oculatellales</taxon>
        <taxon>Oculatellaceae</taxon>
        <taxon>Thermocoleostomius</taxon>
    </lineage>
</organism>
<dbReference type="PANTHER" id="PTHR43861">
    <property type="entry name" value="TRANS-ACONITATE 2-METHYLTRANSFERASE-RELATED"/>
    <property type="match status" value="1"/>
</dbReference>
<dbReference type="InterPro" id="IPR029063">
    <property type="entry name" value="SAM-dependent_MTases_sf"/>
</dbReference>
<protein>
    <submittedName>
        <fullName evidence="2">Class I SAM-dependent methyltransferase</fullName>
    </submittedName>
</protein>
<evidence type="ECO:0000313" key="2">
    <source>
        <dbReference type="EMBL" id="WAL62040.1"/>
    </source>
</evidence>
<dbReference type="CDD" id="cd02440">
    <property type="entry name" value="AdoMet_MTases"/>
    <property type="match status" value="1"/>
</dbReference>
<name>A0A9E8ZIV1_9CYAN</name>
<proteinExistence type="predicted"/>
<accession>A0A9E8ZIV1</accession>
<feature type="domain" description="Methyltransferase type 11" evidence="1">
    <location>
        <begin position="36"/>
        <end position="129"/>
    </location>
</feature>
<dbReference type="InterPro" id="IPR013216">
    <property type="entry name" value="Methyltransf_11"/>
</dbReference>
<dbReference type="RefSeq" id="WP_268612125.1">
    <property type="nucleotide sequence ID" value="NZ_CP113797.1"/>
</dbReference>
<dbReference type="GO" id="GO:0032259">
    <property type="term" value="P:methylation"/>
    <property type="evidence" value="ECO:0007669"/>
    <property type="project" value="UniProtKB-KW"/>
</dbReference>
<dbReference type="GO" id="GO:0008757">
    <property type="term" value="F:S-adenosylmethionine-dependent methyltransferase activity"/>
    <property type="evidence" value="ECO:0007669"/>
    <property type="project" value="InterPro"/>
</dbReference>
<evidence type="ECO:0000313" key="3">
    <source>
        <dbReference type="Proteomes" id="UP001163152"/>
    </source>
</evidence>
<reference evidence="2" key="1">
    <citation type="submission" date="2022-12" db="EMBL/GenBank/DDBJ databases">
        <title>Polyphasic identification of a Novel Hot-Spring Cyanobacterium Ocullathermofonsia sinensis gen nov. sp. nov. and Genomic Insights on its Adaptations to the Thermal Habitat.</title>
        <authorList>
            <person name="Daroch M."/>
            <person name="Tang J."/>
            <person name="Jiang Y."/>
        </authorList>
    </citation>
    <scope>NUCLEOTIDE SEQUENCE</scope>
    <source>
        <strain evidence="2">PKUAC-SCTA174</strain>
    </source>
</reference>
<keyword evidence="3" id="KW-1185">Reference proteome</keyword>
<dbReference type="KEGG" id="tsin:OXH18_08670"/>
<keyword evidence="2" id="KW-0808">Transferase</keyword>
<dbReference type="AlphaFoldDB" id="A0A9E8ZIV1"/>